<accession>Q0B559</accession>
<dbReference type="Proteomes" id="UP000000662">
    <property type="component" value="Chromosome 2"/>
</dbReference>
<reference evidence="1" key="1">
    <citation type="submission" date="2006-08" db="EMBL/GenBank/DDBJ databases">
        <title>Complete sequence of Chromosome 2 of Burkholderia cepacia AMMD.</title>
        <authorList>
            <consortium name="US DOE Joint Genome Institute"/>
            <person name="Copeland A."/>
            <person name="Lucas S."/>
            <person name="Lapidus A."/>
            <person name="Barry K."/>
            <person name="Detter J.C."/>
            <person name="Glavina del Rio T."/>
            <person name="Hammon N."/>
            <person name="Israni S."/>
            <person name="Pitluck S."/>
            <person name="Bruce D."/>
            <person name="Chain P."/>
            <person name="Malfatti S."/>
            <person name="Shin M."/>
            <person name="Vergez L."/>
            <person name="Schmutz J."/>
            <person name="Larimer F."/>
            <person name="Land M."/>
            <person name="Hauser L."/>
            <person name="Kyrpides N."/>
            <person name="Kim E."/>
            <person name="Parke J."/>
            <person name="Coenye T."/>
            <person name="Konstantinidis K."/>
            <person name="Ramette A."/>
            <person name="Tiedje J."/>
            <person name="Richardson P."/>
        </authorList>
    </citation>
    <scope>NUCLEOTIDE SEQUENCE</scope>
    <source>
        <strain evidence="1">AMMD</strain>
    </source>
</reference>
<keyword evidence="2" id="KW-1185">Reference proteome</keyword>
<dbReference type="GeneID" id="93088100"/>
<gene>
    <name evidence="1" type="ordered locus">Bamb_5165</name>
</gene>
<dbReference type="RefSeq" id="WP_011660095.1">
    <property type="nucleotide sequence ID" value="NC_008391.1"/>
</dbReference>
<dbReference type="PATRIC" id="fig|339670.21.peg.5555"/>
<sequence length="156" mass="17549">MLNFLRRLIRRPLAIAALLLGGAWWLHAQTASYGPYHVIGYNYTDRSIYSFTIDGFGAGGSTAHKPGGGGKSVCCMDIPRGKKIWHIKIEYELTQDQYKNNLPSDVYETNIPVPSLPNKSQGYIEFHFLPGRKIEAQWVDYPTDPHIPFARPNAAN</sequence>
<dbReference type="Pfam" id="PF11745">
    <property type="entry name" value="DUF3304"/>
    <property type="match status" value="1"/>
</dbReference>
<proteinExistence type="predicted"/>
<evidence type="ECO:0000313" key="1">
    <source>
        <dbReference type="EMBL" id="ABI90714.1"/>
    </source>
</evidence>
<name>Q0B559_BURCM</name>
<dbReference type="EMBL" id="CP000441">
    <property type="protein sequence ID" value="ABI90714.1"/>
    <property type="molecule type" value="Genomic_DNA"/>
</dbReference>
<evidence type="ECO:0000313" key="2">
    <source>
        <dbReference type="Proteomes" id="UP000000662"/>
    </source>
</evidence>
<dbReference type="AlphaFoldDB" id="Q0B559"/>
<dbReference type="InterPro" id="IPR021733">
    <property type="entry name" value="DUF3304"/>
</dbReference>
<protein>
    <submittedName>
        <fullName evidence="1">Uncharacterized protein</fullName>
    </submittedName>
</protein>
<dbReference type="KEGG" id="bam:Bamb_5165"/>
<organism evidence="1 2">
    <name type="scientific">Burkholderia ambifaria (strain ATCC BAA-244 / DSM 16087 / CCUG 44356 / LMG 19182 / AMMD)</name>
    <name type="common">Burkholderia cepacia (strain AMMD)</name>
    <dbReference type="NCBI Taxonomy" id="339670"/>
    <lineage>
        <taxon>Bacteria</taxon>
        <taxon>Pseudomonadati</taxon>
        <taxon>Pseudomonadota</taxon>
        <taxon>Betaproteobacteria</taxon>
        <taxon>Burkholderiales</taxon>
        <taxon>Burkholderiaceae</taxon>
        <taxon>Burkholderia</taxon>
        <taxon>Burkholderia cepacia complex</taxon>
    </lineage>
</organism>